<dbReference type="Pfam" id="PF07228">
    <property type="entry name" value="SpoIIE"/>
    <property type="match status" value="1"/>
</dbReference>
<evidence type="ECO:0000256" key="2">
    <source>
        <dbReference type="PROSITE-ProRule" id="PRU00169"/>
    </source>
</evidence>
<dbReference type="InterPro" id="IPR001932">
    <property type="entry name" value="PPM-type_phosphatase-like_dom"/>
</dbReference>
<dbReference type="AlphaFoldDB" id="B9XC62"/>
<dbReference type="Pfam" id="PF08448">
    <property type="entry name" value="PAS_4"/>
    <property type="match status" value="1"/>
</dbReference>
<dbReference type="PANTHER" id="PTHR43156:SF2">
    <property type="entry name" value="STAGE II SPORULATION PROTEIN E"/>
    <property type="match status" value="1"/>
</dbReference>
<feature type="domain" description="PAS" evidence="5">
    <location>
        <begin position="265"/>
        <end position="335"/>
    </location>
</feature>
<dbReference type="SUPFAM" id="SSF52172">
    <property type="entry name" value="CheY-like"/>
    <property type="match status" value="1"/>
</dbReference>
<dbReference type="Gene3D" id="3.40.50.2300">
    <property type="match status" value="1"/>
</dbReference>
<dbReference type="STRING" id="320771.Cflav_PD5165"/>
<dbReference type="GO" id="GO:0016791">
    <property type="term" value="F:phosphatase activity"/>
    <property type="evidence" value="ECO:0007669"/>
    <property type="project" value="TreeGrafter"/>
</dbReference>
<name>B9XC62_PEDPL</name>
<dbReference type="Gene3D" id="3.60.40.10">
    <property type="entry name" value="PPM-type phosphatase domain"/>
    <property type="match status" value="1"/>
</dbReference>
<organism evidence="7 8">
    <name type="scientific">Pedosphaera parvula (strain Ellin514)</name>
    <dbReference type="NCBI Taxonomy" id="320771"/>
    <lineage>
        <taxon>Bacteria</taxon>
        <taxon>Pseudomonadati</taxon>
        <taxon>Verrucomicrobiota</taxon>
        <taxon>Pedosphaerae</taxon>
        <taxon>Pedosphaerales</taxon>
        <taxon>Pedosphaeraceae</taxon>
        <taxon>Pedosphaera</taxon>
    </lineage>
</organism>
<dbReference type="CDD" id="cd00130">
    <property type="entry name" value="PAS"/>
    <property type="match status" value="2"/>
</dbReference>
<sequence length="680" mass="76173">MDSNLIKVLLIADDTDLARHIRDIFEQAKGANFDLIFSEELNNGLKMLDSGTFSLVLLDLFFKNGAKLGNIKTVQAHAPKIPIIILGLVDDEAVALDAVHQGAQDYLVKSQINPQLLGRATRYAIERQRADAALMEAEQKYHGIFDHIVEGIFQTTPEGMYLSANPALARIYGYASPEELMADVTDIGRKLYVESGRRQEFIKIMQEHDTVTDFESRIYRKDGSIIWIAENVRAIRNAQGKLQYYEGTVEDITQRRQAEEKLRTSEALYHSLVETLPQNIFRKDLEGRFTFVNHRFCQTIGRKPEEIIGKTDADIFLAELASKYQRDDRRILDTGKTFETIEQHVASGNDKLYVQVVKTPLRDMQGNVIGLQGIFWDISERKRAEEQIRMATAELARSREALRKRNEQMEDDLKMAREIQQTMLPQAYPIFLKEANSKENLFRFSHRYYPTGAVGGDYFNVMALSESEAGVFICDVMGHGVRSALIAAMVRALVEELKPVAGDPGKLMTKLNRDLCAILKHTGSPMLTTAFYMVADAASGTLRYANAGHPKPLLIHPNTGVVGSLTNNDAKGKPALGLFEQSVYTTSVCPIKEGEAVMLFTDGLYEVEGADQQLYSHEMLVNAVRNRTKMPLSEMFDDLLAEIRQFALGQEFMDDVCLVGVEIATLKSPVAAPALAAKES</sequence>
<dbReference type="PANTHER" id="PTHR43156">
    <property type="entry name" value="STAGE II SPORULATION PROTEIN E-RELATED"/>
    <property type="match status" value="1"/>
</dbReference>
<dbReference type="SMART" id="SM00448">
    <property type="entry name" value="REC"/>
    <property type="match status" value="1"/>
</dbReference>
<proteinExistence type="predicted"/>
<dbReference type="SMART" id="SM00331">
    <property type="entry name" value="PP2C_SIG"/>
    <property type="match status" value="1"/>
</dbReference>
<dbReference type="SMART" id="SM00091">
    <property type="entry name" value="PAS"/>
    <property type="match status" value="2"/>
</dbReference>
<dbReference type="EMBL" id="ABOX02000004">
    <property type="protein sequence ID" value="EEF62530.1"/>
    <property type="molecule type" value="Genomic_DNA"/>
</dbReference>
<evidence type="ECO:0000256" key="3">
    <source>
        <dbReference type="SAM" id="Coils"/>
    </source>
</evidence>
<dbReference type="CDD" id="cd00156">
    <property type="entry name" value="REC"/>
    <property type="match status" value="1"/>
</dbReference>
<dbReference type="InterPro" id="IPR035965">
    <property type="entry name" value="PAS-like_dom_sf"/>
</dbReference>
<dbReference type="SMART" id="SM00086">
    <property type="entry name" value="PAC"/>
    <property type="match status" value="2"/>
</dbReference>
<keyword evidence="1" id="KW-0378">Hydrolase</keyword>
<evidence type="ECO:0000259" key="4">
    <source>
        <dbReference type="PROSITE" id="PS50110"/>
    </source>
</evidence>
<dbReference type="Proteomes" id="UP000003688">
    <property type="component" value="Unassembled WGS sequence"/>
</dbReference>
<comment type="caution">
    <text evidence="7">The sequence shown here is derived from an EMBL/GenBank/DDBJ whole genome shotgun (WGS) entry which is preliminary data.</text>
</comment>
<dbReference type="InterPro" id="IPR001789">
    <property type="entry name" value="Sig_transdc_resp-reg_receiver"/>
</dbReference>
<dbReference type="NCBIfam" id="TIGR00229">
    <property type="entry name" value="sensory_box"/>
    <property type="match status" value="2"/>
</dbReference>
<keyword evidence="2" id="KW-0597">Phosphoprotein</keyword>
<keyword evidence="3" id="KW-0175">Coiled coil</keyword>
<feature type="domain" description="PAS" evidence="5">
    <location>
        <begin position="137"/>
        <end position="178"/>
    </location>
</feature>
<dbReference type="InterPro" id="IPR000700">
    <property type="entry name" value="PAS-assoc_C"/>
</dbReference>
<dbReference type="PROSITE" id="PS50112">
    <property type="entry name" value="PAS"/>
    <property type="match status" value="2"/>
</dbReference>
<dbReference type="SUPFAM" id="SSF55785">
    <property type="entry name" value="PYP-like sensor domain (PAS domain)"/>
    <property type="match status" value="2"/>
</dbReference>
<gene>
    <name evidence="7" type="ORF">Cflav_PD5165</name>
</gene>
<dbReference type="SUPFAM" id="SSF81606">
    <property type="entry name" value="PP2C-like"/>
    <property type="match status" value="1"/>
</dbReference>
<dbReference type="Pfam" id="PF13426">
    <property type="entry name" value="PAS_9"/>
    <property type="match status" value="1"/>
</dbReference>
<keyword evidence="8" id="KW-1185">Reference proteome</keyword>
<evidence type="ECO:0000256" key="1">
    <source>
        <dbReference type="ARBA" id="ARBA00022801"/>
    </source>
</evidence>
<dbReference type="RefSeq" id="WP_007413410.1">
    <property type="nucleotide sequence ID" value="NZ_ABOX02000004.1"/>
</dbReference>
<evidence type="ECO:0000313" key="8">
    <source>
        <dbReference type="Proteomes" id="UP000003688"/>
    </source>
</evidence>
<dbReference type="InterPro" id="IPR013656">
    <property type="entry name" value="PAS_4"/>
</dbReference>
<evidence type="ECO:0000313" key="7">
    <source>
        <dbReference type="EMBL" id="EEF62530.1"/>
    </source>
</evidence>
<feature type="modified residue" description="4-aspartylphosphate" evidence="2">
    <location>
        <position position="59"/>
    </location>
</feature>
<dbReference type="GO" id="GO:0000160">
    <property type="term" value="P:phosphorelay signal transduction system"/>
    <property type="evidence" value="ECO:0007669"/>
    <property type="project" value="InterPro"/>
</dbReference>
<dbReference type="InterPro" id="IPR036457">
    <property type="entry name" value="PPM-type-like_dom_sf"/>
</dbReference>
<accession>B9XC62</accession>
<dbReference type="Pfam" id="PF00072">
    <property type="entry name" value="Response_reg"/>
    <property type="match status" value="1"/>
</dbReference>
<feature type="domain" description="PAC" evidence="6">
    <location>
        <begin position="212"/>
        <end position="264"/>
    </location>
</feature>
<dbReference type="PROSITE" id="PS50113">
    <property type="entry name" value="PAC"/>
    <property type="match status" value="2"/>
</dbReference>
<evidence type="ECO:0000259" key="5">
    <source>
        <dbReference type="PROSITE" id="PS50112"/>
    </source>
</evidence>
<dbReference type="Gene3D" id="3.30.450.20">
    <property type="entry name" value="PAS domain"/>
    <property type="match status" value="2"/>
</dbReference>
<reference evidence="7 8" key="1">
    <citation type="journal article" date="2011" name="J. Bacteriol.">
        <title>Genome sequence of 'Pedosphaera parvula' Ellin514, an aerobic Verrucomicrobial isolate from pasture soil.</title>
        <authorList>
            <person name="Kant R."/>
            <person name="van Passel M.W."/>
            <person name="Sangwan P."/>
            <person name="Palva A."/>
            <person name="Lucas S."/>
            <person name="Copeland A."/>
            <person name="Lapidus A."/>
            <person name="Glavina Del Rio T."/>
            <person name="Dalin E."/>
            <person name="Tice H."/>
            <person name="Bruce D."/>
            <person name="Goodwin L."/>
            <person name="Pitluck S."/>
            <person name="Chertkov O."/>
            <person name="Larimer F.W."/>
            <person name="Land M.L."/>
            <person name="Hauser L."/>
            <person name="Brettin T.S."/>
            <person name="Detter J.C."/>
            <person name="Han S."/>
            <person name="de Vos W.M."/>
            <person name="Janssen P.H."/>
            <person name="Smidt H."/>
        </authorList>
    </citation>
    <scope>NUCLEOTIDE SEQUENCE [LARGE SCALE GENOMIC DNA]</scope>
    <source>
        <strain evidence="7 8">Ellin514</strain>
    </source>
</reference>
<dbReference type="PROSITE" id="PS50110">
    <property type="entry name" value="RESPONSE_REGULATORY"/>
    <property type="match status" value="1"/>
</dbReference>
<dbReference type="InterPro" id="IPR000014">
    <property type="entry name" value="PAS"/>
</dbReference>
<dbReference type="InterPro" id="IPR011006">
    <property type="entry name" value="CheY-like_superfamily"/>
</dbReference>
<feature type="domain" description="PAC" evidence="6">
    <location>
        <begin position="336"/>
        <end position="390"/>
    </location>
</feature>
<dbReference type="OrthoDB" id="9763484at2"/>
<protein>
    <submittedName>
        <fullName evidence="7">Putative PAS/PAC sensor protein</fullName>
    </submittedName>
</protein>
<feature type="domain" description="Response regulatory" evidence="4">
    <location>
        <begin position="7"/>
        <end position="124"/>
    </location>
</feature>
<dbReference type="InterPro" id="IPR052016">
    <property type="entry name" value="Bact_Sigma-Reg"/>
</dbReference>
<dbReference type="InterPro" id="IPR001610">
    <property type="entry name" value="PAC"/>
</dbReference>
<evidence type="ECO:0000259" key="6">
    <source>
        <dbReference type="PROSITE" id="PS50113"/>
    </source>
</evidence>
<feature type="coiled-coil region" evidence="3">
    <location>
        <begin position="381"/>
        <end position="419"/>
    </location>
</feature>